<evidence type="ECO:0000313" key="2">
    <source>
        <dbReference type="Proteomes" id="UP000188533"/>
    </source>
</evidence>
<reference evidence="1 2" key="1">
    <citation type="submission" date="2016-08" db="EMBL/GenBank/DDBJ databases">
        <authorList>
            <consortium name="Lentinula edodes genome sequencing consortium"/>
            <person name="Sakamoto Y."/>
            <person name="Nakade K."/>
            <person name="Sato S."/>
            <person name="Yoshida Y."/>
            <person name="Miyazaki K."/>
            <person name="Natsume S."/>
            <person name="Konno N."/>
        </authorList>
    </citation>
    <scope>NUCLEOTIDE SEQUENCE [LARGE SCALE GENOMIC DNA]</scope>
    <source>
        <strain evidence="1 2">NBRC 111202</strain>
    </source>
</reference>
<dbReference type="Proteomes" id="UP000188533">
    <property type="component" value="Unassembled WGS sequence"/>
</dbReference>
<comment type="caution">
    <text evidence="1">The sequence shown here is derived from an EMBL/GenBank/DDBJ whole genome shotgun (WGS) entry which is preliminary data.</text>
</comment>
<reference evidence="1 2" key="2">
    <citation type="submission" date="2017-02" db="EMBL/GenBank/DDBJ databases">
        <title>A genome survey and senescence transcriptome analysis in Lentinula edodes.</title>
        <authorList>
            <person name="Sakamoto Y."/>
            <person name="Nakade K."/>
            <person name="Sato S."/>
            <person name="Yoshida Y."/>
            <person name="Miyazaki K."/>
            <person name="Natsume S."/>
            <person name="Konno N."/>
        </authorList>
    </citation>
    <scope>NUCLEOTIDE SEQUENCE [LARGE SCALE GENOMIC DNA]</scope>
    <source>
        <strain evidence="1 2">NBRC 111202</strain>
    </source>
</reference>
<dbReference type="AlphaFoldDB" id="A0A1Q3DXY5"/>
<dbReference type="EMBL" id="BDGU01000019">
    <property type="protein sequence ID" value="GAV99785.1"/>
    <property type="molecule type" value="Genomic_DNA"/>
</dbReference>
<proteinExistence type="predicted"/>
<organism evidence="1 2">
    <name type="scientific">Lentinula edodes</name>
    <name type="common">Shiitake mushroom</name>
    <name type="synonym">Lentinus edodes</name>
    <dbReference type="NCBI Taxonomy" id="5353"/>
    <lineage>
        <taxon>Eukaryota</taxon>
        <taxon>Fungi</taxon>
        <taxon>Dikarya</taxon>
        <taxon>Basidiomycota</taxon>
        <taxon>Agaricomycotina</taxon>
        <taxon>Agaricomycetes</taxon>
        <taxon>Agaricomycetidae</taxon>
        <taxon>Agaricales</taxon>
        <taxon>Marasmiineae</taxon>
        <taxon>Omphalotaceae</taxon>
        <taxon>Lentinula</taxon>
    </lineage>
</organism>
<accession>A0A1Q3DXY5</accession>
<name>A0A1Q3DXY5_LENED</name>
<keyword evidence="2" id="KW-1185">Reference proteome</keyword>
<sequence length="68" mass="7641">MRMRTMISRCGQRRIPGAYKGQCKGKGSPPSEGHECVYRTTVFFSPLCILRRTSLILNGSQAHQQRAS</sequence>
<protein>
    <submittedName>
        <fullName evidence="1">Uncharacterized protein</fullName>
    </submittedName>
</protein>
<gene>
    <name evidence="1" type="ORF">LENED_001268</name>
</gene>
<evidence type="ECO:0000313" key="1">
    <source>
        <dbReference type="EMBL" id="GAV99785.1"/>
    </source>
</evidence>